<dbReference type="SMART" id="SM00166">
    <property type="entry name" value="UBX"/>
    <property type="match status" value="1"/>
</dbReference>
<evidence type="ECO:0000256" key="1">
    <source>
        <dbReference type="ARBA" id="ARBA00022786"/>
    </source>
</evidence>
<dbReference type="Proteomes" id="UP000290289">
    <property type="component" value="Chromosome 4"/>
</dbReference>
<accession>A0A498JXX0</accession>
<proteinExistence type="predicted"/>
<dbReference type="SUPFAM" id="SSF52833">
    <property type="entry name" value="Thioredoxin-like"/>
    <property type="match status" value="1"/>
</dbReference>
<feature type="region of interest" description="Disordered" evidence="2">
    <location>
        <begin position="303"/>
        <end position="326"/>
    </location>
</feature>
<dbReference type="PROSITE" id="PS50053">
    <property type="entry name" value="UBIQUITIN_2"/>
    <property type="match status" value="1"/>
</dbReference>
<dbReference type="CDD" id="cd01767">
    <property type="entry name" value="UBX"/>
    <property type="match status" value="1"/>
</dbReference>
<feature type="compositionally biased region" description="Polar residues" evidence="2">
    <location>
        <begin position="308"/>
        <end position="326"/>
    </location>
</feature>
<dbReference type="EMBL" id="RDQH01000330">
    <property type="protein sequence ID" value="RXI00750.1"/>
    <property type="molecule type" value="Genomic_DNA"/>
</dbReference>
<evidence type="ECO:0000259" key="3">
    <source>
        <dbReference type="PROSITE" id="PS50033"/>
    </source>
</evidence>
<dbReference type="InterPro" id="IPR029071">
    <property type="entry name" value="Ubiquitin-like_domsf"/>
</dbReference>
<dbReference type="InterPro" id="IPR036249">
    <property type="entry name" value="Thioredoxin-like_sf"/>
</dbReference>
<dbReference type="Gene3D" id="3.40.30.10">
    <property type="entry name" value="Glutaredoxin"/>
    <property type="match status" value="1"/>
</dbReference>
<keyword evidence="1" id="KW-0833">Ubl conjugation pathway</keyword>
<dbReference type="Gene3D" id="3.10.20.90">
    <property type="entry name" value="Phosphatidylinositol 3-kinase Catalytic Subunit, Chain A, domain 1"/>
    <property type="match status" value="1"/>
</dbReference>
<keyword evidence="6" id="KW-1185">Reference proteome</keyword>
<sequence length="874" mass="94528">MEISCLTSRIIGGTLALPLPKCVTTKGQSKERKEDESIAVSIVRALSVVLGIVSLGANSHEDMEQSLTSLTYKGSIPEAITEAKKQRKLFVVYISGKNDESSRLENSTWTDLNVADSVEKYCILLHIPEESTDAANFSAIYPQKSVPCITAIGYNGVQLWQNEGFLSAEALASSLEKAWLGLHIQETTATVLSAALASNKSEPSTSGVPNAVSTGEESSSSKAVISDQGSSSSTAVESPLIDTNVQSPDAVDAASDTVMKHKGRDCKIESSSSTKSAQGVHNVAMEDLNKSGGDIVNPVAEGSYSGPEKTTVNHSGVSGEGSQAVSNVKSEVVQVDKGEAEDDKKVDTFENCTRVSRSSDVNLNIRLPNGVSLKEKFSITSTMRMVKDYVDENQGSGIGNYDLAIPYPRKIFCDQDLSKSLSDLGLFDRQALIVVPRQKGTNYLSGKSAFSDQTDSRNTVSSSDGSNGGYFSYAKRFLSYFNPLSYLGGGASSSSSGQQSENGTWEYSPNPTRRNSVTQNASTSGKSEEKKSRKPPASGFGSNIHTLKRDEDDERFSDRNSFWNGNSTEYGGNDDSISCEIHSISNINNPNSLLSITIPLPLYFDKFRRELHSRSAGEGIYAPLATDHPTSEPNHNLFKNGNPSSTAALIFTVVASTGNFVRQATGERFRCSHASTMTTALLLLRTHSFPDTTKTEPEVVLNSSFVSANSEAKFPSLFTDNYSALLKDKFGWVDWYLVGKFVKKNFFALQLFDEMSKRQNEDNMFIQPLVHIIEVLHLAIQLRCFDLNCYLGFEYGSTIALGRAFACSSGFGQKPMFGAFGFNLAQKSPFESTTQASQPAFGGSIIGSSTPIGSMCYCNGIWDKGGAPNSTKFN</sequence>
<feature type="region of interest" description="Disordered" evidence="2">
    <location>
        <begin position="444"/>
        <end position="465"/>
    </location>
</feature>
<feature type="compositionally biased region" description="Polar residues" evidence="2">
    <location>
        <begin position="199"/>
        <end position="247"/>
    </location>
</feature>
<dbReference type="Pfam" id="PF00789">
    <property type="entry name" value="UBX"/>
    <property type="match status" value="1"/>
</dbReference>
<dbReference type="STRING" id="3750.A0A498JXX0"/>
<feature type="region of interest" description="Disordered" evidence="2">
    <location>
        <begin position="198"/>
        <end position="252"/>
    </location>
</feature>
<evidence type="ECO:0000259" key="4">
    <source>
        <dbReference type="PROSITE" id="PS50053"/>
    </source>
</evidence>
<evidence type="ECO:0000313" key="5">
    <source>
        <dbReference type="EMBL" id="RXI00750.1"/>
    </source>
</evidence>
<dbReference type="PROSITE" id="PS50033">
    <property type="entry name" value="UBX"/>
    <property type="match status" value="1"/>
</dbReference>
<feature type="compositionally biased region" description="Polar residues" evidence="2">
    <location>
        <begin position="501"/>
        <end position="525"/>
    </location>
</feature>
<feature type="region of interest" description="Disordered" evidence="2">
    <location>
        <begin position="491"/>
        <end position="567"/>
    </location>
</feature>
<feature type="domain" description="Ubiquitin-like" evidence="4">
    <location>
        <begin position="361"/>
        <end position="441"/>
    </location>
</feature>
<comment type="caution">
    <text evidence="5">The sequence shown here is derived from an EMBL/GenBank/DDBJ whole genome shotgun (WGS) entry which is preliminary data.</text>
</comment>
<evidence type="ECO:0000256" key="2">
    <source>
        <dbReference type="SAM" id="MobiDB-lite"/>
    </source>
</evidence>
<reference evidence="5 6" key="1">
    <citation type="submission" date="2018-10" db="EMBL/GenBank/DDBJ databases">
        <title>A high-quality apple genome assembly.</title>
        <authorList>
            <person name="Hu J."/>
        </authorList>
    </citation>
    <scope>NUCLEOTIDE SEQUENCE [LARGE SCALE GENOMIC DNA]</scope>
    <source>
        <strain evidence="6">cv. HFTH1</strain>
        <tissue evidence="5">Young leaf</tissue>
    </source>
</reference>
<dbReference type="InterPro" id="IPR001012">
    <property type="entry name" value="UBX_dom"/>
</dbReference>
<dbReference type="PANTHER" id="PTHR47770:SF1">
    <property type="entry name" value="PLANT UBX DOMAIN-CONTAINING PROTEIN 11"/>
    <property type="match status" value="1"/>
</dbReference>
<gene>
    <name evidence="5" type="ORF">DVH24_000984</name>
</gene>
<evidence type="ECO:0000313" key="6">
    <source>
        <dbReference type="Proteomes" id="UP000290289"/>
    </source>
</evidence>
<dbReference type="AlphaFoldDB" id="A0A498JXX0"/>
<evidence type="ECO:0008006" key="7">
    <source>
        <dbReference type="Google" id="ProtNLM"/>
    </source>
</evidence>
<dbReference type="Pfam" id="PF23187">
    <property type="entry name" value="UBX7_N"/>
    <property type="match status" value="1"/>
</dbReference>
<protein>
    <recommendedName>
        <fullName evidence="7">UBX domain-containing protein</fullName>
    </recommendedName>
</protein>
<organism evidence="5 6">
    <name type="scientific">Malus domestica</name>
    <name type="common">Apple</name>
    <name type="synonym">Pyrus malus</name>
    <dbReference type="NCBI Taxonomy" id="3750"/>
    <lineage>
        <taxon>Eukaryota</taxon>
        <taxon>Viridiplantae</taxon>
        <taxon>Streptophyta</taxon>
        <taxon>Embryophyta</taxon>
        <taxon>Tracheophyta</taxon>
        <taxon>Spermatophyta</taxon>
        <taxon>Magnoliopsida</taxon>
        <taxon>eudicotyledons</taxon>
        <taxon>Gunneridae</taxon>
        <taxon>Pentapetalae</taxon>
        <taxon>rosids</taxon>
        <taxon>fabids</taxon>
        <taxon>Rosales</taxon>
        <taxon>Rosaceae</taxon>
        <taxon>Amygdaloideae</taxon>
        <taxon>Maleae</taxon>
        <taxon>Malus</taxon>
    </lineage>
</organism>
<dbReference type="PANTHER" id="PTHR47770">
    <property type="entry name" value="PLANT UBX DOMAIN-CONTAINING PROTEIN 11"/>
    <property type="match status" value="1"/>
</dbReference>
<name>A0A498JXX0_MALDO</name>
<dbReference type="InterPro" id="IPR000626">
    <property type="entry name" value="Ubiquitin-like_dom"/>
</dbReference>
<dbReference type="SUPFAM" id="SSF54236">
    <property type="entry name" value="Ubiquitin-like"/>
    <property type="match status" value="1"/>
</dbReference>
<feature type="domain" description="UBX" evidence="3">
    <location>
        <begin position="356"/>
        <end position="434"/>
    </location>
</feature>